<name>A0A0R1YQC8_9LACO</name>
<comment type="caution">
    <text evidence="2">The sequence shown here is derived from an EMBL/GenBank/DDBJ whole genome shotgun (WGS) entry which is preliminary data.</text>
</comment>
<feature type="domain" description="Aldehyde dehydrogenase" evidence="1">
    <location>
        <begin position="1"/>
        <end position="46"/>
    </location>
</feature>
<reference evidence="2 3" key="1">
    <citation type="journal article" date="2015" name="Genome Announc.">
        <title>Expanding the biotechnology potential of lactobacilli through comparative genomics of 213 strains and associated genera.</title>
        <authorList>
            <person name="Sun Z."/>
            <person name="Harris H.M."/>
            <person name="McCann A."/>
            <person name="Guo C."/>
            <person name="Argimon S."/>
            <person name="Zhang W."/>
            <person name="Yang X."/>
            <person name="Jeffery I.B."/>
            <person name="Cooney J.C."/>
            <person name="Kagawa T.F."/>
            <person name="Liu W."/>
            <person name="Song Y."/>
            <person name="Salvetti E."/>
            <person name="Wrobel A."/>
            <person name="Rasinkangas P."/>
            <person name="Parkhill J."/>
            <person name="Rea M.C."/>
            <person name="O'Sullivan O."/>
            <person name="Ritari J."/>
            <person name="Douillard F.P."/>
            <person name="Paul Ross R."/>
            <person name="Yang R."/>
            <person name="Briner A.E."/>
            <person name="Felis G.E."/>
            <person name="de Vos W.M."/>
            <person name="Barrangou R."/>
            <person name="Klaenhammer T.R."/>
            <person name="Caufield P.W."/>
            <person name="Cui Y."/>
            <person name="Zhang H."/>
            <person name="O'Toole P.W."/>
        </authorList>
    </citation>
    <scope>NUCLEOTIDE SEQUENCE [LARGE SCALE GENOMIC DNA]</scope>
    <source>
        <strain evidence="2 3">DSM 18390</strain>
    </source>
</reference>
<dbReference type="GO" id="GO:0016620">
    <property type="term" value="F:oxidoreductase activity, acting on the aldehyde or oxo group of donors, NAD or NADP as acceptor"/>
    <property type="evidence" value="ECO:0007669"/>
    <property type="project" value="InterPro"/>
</dbReference>
<accession>A0A0R1YQC8</accession>
<dbReference type="InterPro" id="IPR015590">
    <property type="entry name" value="Aldehyde_DH_dom"/>
</dbReference>
<organism evidence="2 3">
    <name type="scientific">Lentilactobacillus parafarraginis DSM 18390 = JCM 14109</name>
    <dbReference type="NCBI Taxonomy" id="1423786"/>
    <lineage>
        <taxon>Bacteria</taxon>
        <taxon>Bacillati</taxon>
        <taxon>Bacillota</taxon>
        <taxon>Bacilli</taxon>
        <taxon>Lactobacillales</taxon>
        <taxon>Lactobacillaceae</taxon>
        <taxon>Lentilactobacillus</taxon>
    </lineage>
</organism>
<dbReference type="AlphaFoldDB" id="A0A0R1YQC8"/>
<dbReference type="SUPFAM" id="SSF53720">
    <property type="entry name" value="ALDH-like"/>
    <property type="match status" value="1"/>
</dbReference>
<dbReference type="Gene3D" id="3.40.309.10">
    <property type="entry name" value="Aldehyde Dehydrogenase, Chain A, domain 2"/>
    <property type="match status" value="1"/>
</dbReference>
<proteinExistence type="predicted"/>
<dbReference type="InterPro" id="IPR016161">
    <property type="entry name" value="Ald_DH/histidinol_DH"/>
</dbReference>
<dbReference type="Pfam" id="PF00171">
    <property type="entry name" value="Aldedh"/>
    <property type="match status" value="1"/>
</dbReference>
<gene>
    <name evidence="2" type="ORF">FD47_GL000373</name>
</gene>
<evidence type="ECO:0000313" key="3">
    <source>
        <dbReference type="Proteomes" id="UP000051010"/>
    </source>
</evidence>
<dbReference type="PATRIC" id="fig|1423786.4.peg.385"/>
<evidence type="ECO:0000313" key="2">
    <source>
        <dbReference type="EMBL" id="KRM44567.1"/>
    </source>
</evidence>
<evidence type="ECO:0000259" key="1">
    <source>
        <dbReference type="Pfam" id="PF00171"/>
    </source>
</evidence>
<dbReference type="EMBL" id="AZFZ01000012">
    <property type="protein sequence ID" value="KRM44567.1"/>
    <property type="molecule type" value="Genomic_DNA"/>
</dbReference>
<sequence>METGETYINRFNFEAMNGSHAGWKESGVGGDDGKHGIEEFLNTHTVYLQGHPENARG</sequence>
<dbReference type="InterPro" id="IPR016163">
    <property type="entry name" value="Ald_DH_C"/>
</dbReference>
<protein>
    <recommendedName>
        <fullName evidence="1">Aldehyde dehydrogenase domain-containing protein</fullName>
    </recommendedName>
</protein>
<dbReference type="Proteomes" id="UP000051010">
    <property type="component" value="Unassembled WGS sequence"/>
</dbReference>